<evidence type="ECO:0000313" key="1">
    <source>
        <dbReference type="EMBL" id="AUV65315.1"/>
    </source>
</evidence>
<reference evidence="1" key="1">
    <citation type="journal article" date="2017" name="Virus Genes">
        <title>The complete genome sequence of a third distinct baculovirus isolated from the true armyworm, Mythimna unipuncta, contains two copies of the lef-7 gene.</title>
        <authorList>
            <person name="Harrison R.L."/>
            <person name="Mowery J.D."/>
            <person name="Rowley D.L."/>
            <person name="Bauchan G.R."/>
            <person name="Theilmann D.A."/>
            <person name="Rohrmann G.F."/>
            <person name="Erlandson M.A."/>
        </authorList>
    </citation>
    <scope>NUCLEOTIDE SEQUENCE [LARGE SCALE GENOMIC DNA]</scope>
    <source>
        <strain evidence="1">#7</strain>
    </source>
</reference>
<dbReference type="Proteomes" id="UP000297194">
    <property type="component" value="Segment"/>
</dbReference>
<dbReference type="GeneID" id="40526988"/>
<evidence type="ECO:0000313" key="2">
    <source>
        <dbReference type="Proteomes" id="UP000297194"/>
    </source>
</evidence>
<name>A0A2K9VS78_9ABAC</name>
<organism evidence="1 2">
    <name type="scientific">Mythimna unipuncta nucleopolyhedrovirus</name>
    <dbReference type="NCBI Taxonomy" id="447897"/>
    <lineage>
        <taxon>Viruses</taxon>
        <taxon>Viruses incertae sedis</taxon>
        <taxon>Naldaviricetes</taxon>
        <taxon>Lefavirales</taxon>
        <taxon>Baculoviridae</taxon>
        <taxon>Alphabaculovirus</taxon>
    </lineage>
</organism>
<dbReference type="EMBL" id="MF375894">
    <property type="protein sequence ID" value="AUV65315.1"/>
    <property type="molecule type" value="Genomic_DNA"/>
</dbReference>
<proteinExistence type="predicted"/>
<keyword evidence="2" id="KW-1185">Reference proteome</keyword>
<protein>
    <submittedName>
        <fullName evidence="1">Uncharacterized protein</fullName>
    </submittedName>
</protein>
<accession>A0A2K9VS78</accession>
<dbReference type="KEGG" id="vg:40526988"/>
<dbReference type="RefSeq" id="YP_009666708.1">
    <property type="nucleotide sequence ID" value="NC_043530.1"/>
</dbReference>
<sequence length="131" mass="15324">MNPYPAVVSFDKYIADVRHNTVGYDQYQQRYEINIELFDIDESFLFDSDNDRMMRLLVPQQFQVRINNAYYDVDSVEYEPVGHVILKAYAPVGNVSSVAVHINLRYFDNQRQAWQVPDCVKKSFADDDDDA</sequence>